<evidence type="ECO:0008006" key="7">
    <source>
        <dbReference type="Google" id="ProtNLM"/>
    </source>
</evidence>
<reference evidence="5 6" key="1">
    <citation type="journal article" date="2023" name="bioRxiv">
        <title>Conserved and derived expression patterns and positive selection on dental genes reveal complex evolutionary context of ever-growing rodent molars.</title>
        <authorList>
            <person name="Calamari Z.T."/>
            <person name="Song A."/>
            <person name="Cohen E."/>
            <person name="Akter M."/>
            <person name="Roy R.D."/>
            <person name="Hallikas O."/>
            <person name="Christensen M.M."/>
            <person name="Li P."/>
            <person name="Marangoni P."/>
            <person name="Jernvall J."/>
            <person name="Klein O.D."/>
        </authorList>
    </citation>
    <scope>NUCLEOTIDE SEQUENCE [LARGE SCALE GENOMIC DNA]</scope>
    <source>
        <strain evidence="5">V071</strain>
    </source>
</reference>
<dbReference type="GO" id="GO:0003743">
    <property type="term" value="F:translation initiation factor activity"/>
    <property type="evidence" value="ECO:0007669"/>
    <property type="project" value="UniProtKB-KW"/>
</dbReference>
<dbReference type="PANTHER" id="PTHR12399">
    <property type="entry name" value="EUKARYOTIC TRANSLATION INITIATION FACTOR 3 SUBUNIT 7"/>
    <property type="match status" value="1"/>
</dbReference>
<keyword evidence="2" id="KW-0396">Initiation factor</keyword>
<gene>
    <name evidence="5" type="ORF">U0070_012694</name>
</gene>
<name>A0AAW0JRK8_MYOGA</name>
<dbReference type="Proteomes" id="UP001488838">
    <property type="component" value="Unassembled WGS sequence"/>
</dbReference>
<sequence length="609" mass="67999">MQGSPRKNVAPMTAGKSFMAAPGRHALEGTPKCLARVCTAPDHTGPAPGALAGPGRLGLVMTLPFVIMTVCADCQPRWTMGHLGDIIECVFGRTITTKLRGVSGMPYQPFSKGDRLGKAADWTGATYQDKRHTSKYSSQFGGGSQYAYFHEEDETSFQLVDTAHTQETAYPRNRVRFAQQNLHRDKDRKNMVQFNLQTLPKNAKQKERTNSLAENISEAMWTDEDALLGSVRALRHQVLWRTGVIIAKPLTASPRKPLRSIKCIFHIVTTTDDPVIQKLGYVFATDAILAMLMSCTCSVYSWDVVVKRAGSKLFDKRDNSDFHLLTVSESANEPPQDEGNSFNSPLNLVMEVTYINHNFSQQCLRMGRERYSFPNPNPFVEEDTNKNEITSVAQRYRRWKLGGDIDLEPMGECPSSTSKCSTSGTPGTVTLDSQRRAVIATELKNNSYKLARWTCCALLAGSEYLKLPYVSKYHVKGSSRHVILGTEQFASQINLSVENAWGILLCVRDICMQLEEGKHLILKDPNKQMRPTSNSYCHTFSFTVVSTLELSSFPISHSVANLSLGLLMRLKPYNLYASLFSEPCCNEDQAFKNVHFEVFPIQTTAEVVQ</sequence>
<dbReference type="PANTHER" id="PTHR12399:SF0">
    <property type="entry name" value="EUKARYOTIC TRANSLATION INITIATION FACTOR 3 SUBUNIT D"/>
    <property type="match status" value="1"/>
</dbReference>
<dbReference type="Pfam" id="PF05091">
    <property type="entry name" value="eIF-3_zeta"/>
    <property type="match status" value="3"/>
</dbReference>
<keyword evidence="6" id="KW-1185">Reference proteome</keyword>
<protein>
    <recommendedName>
        <fullName evidence="7">Eukaryotic translation initiation factor 3 subunit D</fullName>
    </recommendedName>
</protein>
<dbReference type="GO" id="GO:0005852">
    <property type="term" value="C:eukaryotic translation initiation factor 3 complex"/>
    <property type="evidence" value="ECO:0007669"/>
    <property type="project" value="InterPro"/>
</dbReference>
<keyword evidence="1" id="KW-0963">Cytoplasm</keyword>
<keyword evidence="4" id="KW-0648">Protein biosynthesis</keyword>
<dbReference type="AlphaFoldDB" id="A0AAW0JRK8"/>
<dbReference type="EMBL" id="JBBHLL010000022">
    <property type="protein sequence ID" value="KAK7829223.1"/>
    <property type="molecule type" value="Genomic_DNA"/>
</dbReference>
<comment type="caution">
    <text evidence="5">The sequence shown here is derived from an EMBL/GenBank/DDBJ whole genome shotgun (WGS) entry which is preliminary data.</text>
</comment>
<organism evidence="5 6">
    <name type="scientific">Myodes glareolus</name>
    <name type="common">Bank vole</name>
    <name type="synonym">Clethrionomys glareolus</name>
    <dbReference type="NCBI Taxonomy" id="447135"/>
    <lineage>
        <taxon>Eukaryota</taxon>
        <taxon>Metazoa</taxon>
        <taxon>Chordata</taxon>
        <taxon>Craniata</taxon>
        <taxon>Vertebrata</taxon>
        <taxon>Euteleostomi</taxon>
        <taxon>Mammalia</taxon>
        <taxon>Eutheria</taxon>
        <taxon>Euarchontoglires</taxon>
        <taxon>Glires</taxon>
        <taxon>Rodentia</taxon>
        <taxon>Myomorpha</taxon>
        <taxon>Muroidea</taxon>
        <taxon>Cricetidae</taxon>
        <taxon>Arvicolinae</taxon>
        <taxon>Myodes</taxon>
    </lineage>
</organism>
<evidence type="ECO:0000256" key="4">
    <source>
        <dbReference type="ARBA" id="ARBA00022917"/>
    </source>
</evidence>
<evidence type="ECO:0000313" key="6">
    <source>
        <dbReference type="Proteomes" id="UP001488838"/>
    </source>
</evidence>
<evidence type="ECO:0000313" key="5">
    <source>
        <dbReference type="EMBL" id="KAK7829223.1"/>
    </source>
</evidence>
<proteinExistence type="predicted"/>
<dbReference type="GO" id="GO:0003723">
    <property type="term" value="F:RNA binding"/>
    <property type="evidence" value="ECO:0007669"/>
    <property type="project" value="UniProtKB-KW"/>
</dbReference>
<evidence type="ECO:0000256" key="2">
    <source>
        <dbReference type="ARBA" id="ARBA00022540"/>
    </source>
</evidence>
<accession>A0AAW0JRK8</accession>
<dbReference type="InterPro" id="IPR007783">
    <property type="entry name" value="eIF3d"/>
</dbReference>
<keyword evidence="3" id="KW-0694">RNA-binding</keyword>
<evidence type="ECO:0000256" key="3">
    <source>
        <dbReference type="ARBA" id="ARBA00022884"/>
    </source>
</evidence>
<evidence type="ECO:0000256" key="1">
    <source>
        <dbReference type="ARBA" id="ARBA00022490"/>
    </source>
</evidence>